<keyword evidence="2" id="KW-1185">Reference proteome</keyword>
<name>X6LSN6_RETFI</name>
<dbReference type="Proteomes" id="UP000023152">
    <property type="component" value="Unassembled WGS sequence"/>
</dbReference>
<sequence length="215" mass="24999">MSLLQIKKVTQFIKNMISEDCGYVINQCPKILRYSTDQCKATIDELQTSLLSLEGVPIYGHDESFSPLHSSKRQHKRTSWAKRSPKAQRVEVMRLKFTMADVLKFEPQLLLANPLSIRQSLTYLCGPSEPISLWWVRNKRFILSFFDHNSEADSPLSFKPLFLKLVTRQNLKKVWEKFQQDNPNEDVSDATNDHLLEMMMHLLEIKNTNSITKVN</sequence>
<dbReference type="EMBL" id="ASPP01028789">
    <property type="protein sequence ID" value="ETO04898.1"/>
    <property type="molecule type" value="Genomic_DNA"/>
</dbReference>
<gene>
    <name evidence="1" type="ORF">RFI_32498</name>
</gene>
<dbReference type="AlphaFoldDB" id="X6LSN6"/>
<reference evidence="1 2" key="1">
    <citation type="journal article" date="2013" name="Curr. Biol.">
        <title>The Genome of the Foraminiferan Reticulomyxa filosa.</title>
        <authorList>
            <person name="Glockner G."/>
            <person name="Hulsmann N."/>
            <person name="Schleicher M."/>
            <person name="Noegel A.A."/>
            <person name="Eichinger L."/>
            <person name="Gallinger C."/>
            <person name="Pawlowski J."/>
            <person name="Sierra R."/>
            <person name="Euteneuer U."/>
            <person name="Pillet L."/>
            <person name="Moustafa A."/>
            <person name="Platzer M."/>
            <person name="Groth M."/>
            <person name="Szafranski K."/>
            <person name="Schliwa M."/>
        </authorList>
    </citation>
    <scope>NUCLEOTIDE SEQUENCE [LARGE SCALE GENOMIC DNA]</scope>
</reference>
<comment type="caution">
    <text evidence="1">The sequence shown here is derived from an EMBL/GenBank/DDBJ whole genome shotgun (WGS) entry which is preliminary data.</text>
</comment>
<proteinExistence type="predicted"/>
<evidence type="ECO:0000313" key="1">
    <source>
        <dbReference type="EMBL" id="ETO04898.1"/>
    </source>
</evidence>
<protein>
    <submittedName>
        <fullName evidence="1">Uncharacterized protein</fullName>
    </submittedName>
</protein>
<accession>X6LSN6</accession>
<organism evidence="1 2">
    <name type="scientific">Reticulomyxa filosa</name>
    <dbReference type="NCBI Taxonomy" id="46433"/>
    <lineage>
        <taxon>Eukaryota</taxon>
        <taxon>Sar</taxon>
        <taxon>Rhizaria</taxon>
        <taxon>Retaria</taxon>
        <taxon>Foraminifera</taxon>
        <taxon>Monothalamids</taxon>
        <taxon>Reticulomyxidae</taxon>
        <taxon>Reticulomyxa</taxon>
    </lineage>
</organism>
<evidence type="ECO:0000313" key="2">
    <source>
        <dbReference type="Proteomes" id="UP000023152"/>
    </source>
</evidence>